<dbReference type="Gene3D" id="3.40.50.2000">
    <property type="entry name" value="Glycogen Phosphorylase B"/>
    <property type="match status" value="2"/>
</dbReference>
<gene>
    <name evidence="4" type="ORF">AMTR_s00092p00016910</name>
</gene>
<dbReference type="AlphaFoldDB" id="W1NQF2"/>
<comment type="similarity">
    <text evidence="1 3">Belongs to the UDP-glycosyltransferase family.</text>
</comment>
<dbReference type="InterPro" id="IPR035595">
    <property type="entry name" value="UDP_glycos_trans_CS"/>
</dbReference>
<dbReference type="OMA" id="FINCATK"/>
<dbReference type="Gramene" id="ERM99146">
    <property type="protein sequence ID" value="ERM99146"/>
    <property type="gene ID" value="AMTR_s00092p00016910"/>
</dbReference>
<organism evidence="4 5">
    <name type="scientific">Amborella trichopoda</name>
    <dbReference type="NCBI Taxonomy" id="13333"/>
    <lineage>
        <taxon>Eukaryota</taxon>
        <taxon>Viridiplantae</taxon>
        <taxon>Streptophyta</taxon>
        <taxon>Embryophyta</taxon>
        <taxon>Tracheophyta</taxon>
        <taxon>Spermatophyta</taxon>
        <taxon>Magnoliopsida</taxon>
        <taxon>Amborellales</taxon>
        <taxon>Amborellaceae</taxon>
        <taxon>Amborella</taxon>
    </lineage>
</organism>
<dbReference type="HOGENOM" id="CLU_001724_1_1_1"/>
<evidence type="ECO:0000313" key="5">
    <source>
        <dbReference type="Proteomes" id="UP000017836"/>
    </source>
</evidence>
<dbReference type="EMBL" id="KI395040">
    <property type="protein sequence ID" value="ERM99146.1"/>
    <property type="molecule type" value="Genomic_DNA"/>
</dbReference>
<evidence type="ECO:0000256" key="2">
    <source>
        <dbReference type="ARBA" id="ARBA00022679"/>
    </source>
</evidence>
<name>W1NQF2_AMBTC</name>
<dbReference type="SUPFAM" id="SSF53756">
    <property type="entry name" value="UDP-Glycosyltransferase/glycogen phosphorylase"/>
    <property type="match status" value="1"/>
</dbReference>
<keyword evidence="5" id="KW-1185">Reference proteome</keyword>
<evidence type="ECO:0000313" key="4">
    <source>
        <dbReference type="EMBL" id="ERM99146.1"/>
    </source>
</evidence>
<protein>
    <submittedName>
        <fullName evidence="4">Uncharacterized protein</fullName>
    </submittedName>
</protein>
<evidence type="ECO:0000256" key="3">
    <source>
        <dbReference type="RuleBase" id="RU003718"/>
    </source>
</evidence>
<dbReference type="GO" id="GO:0035251">
    <property type="term" value="F:UDP-glucosyltransferase activity"/>
    <property type="evidence" value="ECO:0000318"/>
    <property type="project" value="GO_Central"/>
</dbReference>
<dbReference type="FunFam" id="3.40.50.2000:FF:000037">
    <property type="entry name" value="Glycosyltransferase"/>
    <property type="match status" value="1"/>
</dbReference>
<dbReference type="CDD" id="cd03784">
    <property type="entry name" value="GT1_Gtf-like"/>
    <property type="match status" value="1"/>
</dbReference>
<sequence>MAYLHVPYRVTGKYFPPTAAGLTSPPPKFPPSAVCFRPFEAKQLQGGYTFPAPDISGPERILRTICNSDMVIIRSCYELEKKYIDFIETEYLNYFKDDKKYLPIGFLPPRLGDEAQSRQEPWAKCVDWLDKQPIKSVTYVAFGTECRLNQAQTNAVAIGLEESGVPFLWVRRASIHGASEELPDGFLDRAQGRGLIVEEWVPQANILSHPSIGVFFSHSGTSSVIEGLTTGKRLVLLPMIIDQGLIARLVADEWRAALEIERANLEDGSFTAESVCRAIQRAVSEEDNSETWHNAKDLKARIFGDTELEKDYLRKFINCATKLVYSKS</sequence>
<dbReference type="InterPro" id="IPR002213">
    <property type="entry name" value="UDP_glucos_trans"/>
</dbReference>
<dbReference type="Proteomes" id="UP000017836">
    <property type="component" value="Unassembled WGS sequence"/>
</dbReference>
<accession>W1NQF2</accession>
<dbReference type="PANTHER" id="PTHR48049:SF80">
    <property type="entry name" value="GLYCOSYLTRANSFERASE"/>
    <property type="match status" value="1"/>
</dbReference>
<dbReference type="InterPro" id="IPR050481">
    <property type="entry name" value="UDP-glycosyltransf_plant"/>
</dbReference>
<dbReference type="eggNOG" id="KOG1192">
    <property type="taxonomic scope" value="Eukaryota"/>
</dbReference>
<evidence type="ECO:0000256" key="1">
    <source>
        <dbReference type="ARBA" id="ARBA00009995"/>
    </source>
</evidence>
<dbReference type="PANTHER" id="PTHR48049">
    <property type="entry name" value="GLYCOSYLTRANSFERASE"/>
    <property type="match status" value="1"/>
</dbReference>
<reference evidence="5" key="1">
    <citation type="journal article" date="2013" name="Science">
        <title>The Amborella genome and the evolution of flowering plants.</title>
        <authorList>
            <consortium name="Amborella Genome Project"/>
        </authorList>
    </citation>
    <scope>NUCLEOTIDE SEQUENCE [LARGE SCALE GENOMIC DNA]</scope>
</reference>
<dbReference type="Pfam" id="PF00201">
    <property type="entry name" value="UDPGT"/>
    <property type="match status" value="1"/>
</dbReference>
<keyword evidence="3" id="KW-0328">Glycosyltransferase</keyword>
<dbReference type="PROSITE" id="PS00375">
    <property type="entry name" value="UDPGT"/>
    <property type="match status" value="1"/>
</dbReference>
<keyword evidence="2 3" id="KW-0808">Transferase</keyword>
<proteinExistence type="inferred from homology"/>